<keyword evidence="2" id="KW-0732">Signal</keyword>
<keyword evidence="1" id="KW-1133">Transmembrane helix</keyword>
<keyword evidence="1" id="KW-0472">Membrane</keyword>
<feature type="signal peptide" evidence="2">
    <location>
        <begin position="1"/>
        <end position="16"/>
    </location>
</feature>
<gene>
    <name evidence="3" type="ORF">MAM1_0055c03569</name>
</gene>
<evidence type="ECO:0000313" key="3">
    <source>
        <dbReference type="EMBL" id="GAN04110.1"/>
    </source>
</evidence>
<sequence>MMLSLGKLLLLATAVAVYLSSWRLGACCCCDCRSLAVLAMLSFGKLVQFTAAVAVYLLSWRLLGVRFCCCCRLFAVLVLFYDINSVLSAAAASIYCWLSW</sequence>
<keyword evidence="1" id="KW-0812">Transmembrane</keyword>
<keyword evidence="4" id="KW-1185">Reference proteome</keyword>
<feature type="transmembrane region" description="Helical" evidence="1">
    <location>
        <begin position="70"/>
        <end position="95"/>
    </location>
</feature>
<protein>
    <submittedName>
        <fullName evidence="3">Uncharacterized protein</fullName>
    </submittedName>
</protein>
<proteinExistence type="predicted"/>
<evidence type="ECO:0000313" key="4">
    <source>
        <dbReference type="Proteomes" id="UP000053815"/>
    </source>
</evidence>
<dbReference type="AlphaFoldDB" id="A0A0C9LTW5"/>
<accession>A0A0C9LTW5</accession>
<evidence type="ECO:0000256" key="2">
    <source>
        <dbReference type="SAM" id="SignalP"/>
    </source>
</evidence>
<dbReference type="EMBL" id="DF836344">
    <property type="protein sequence ID" value="GAN04110.1"/>
    <property type="molecule type" value="Genomic_DNA"/>
</dbReference>
<name>A0A0C9LTW5_9FUNG</name>
<evidence type="ECO:0000256" key="1">
    <source>
        <dbReference type="SAM" id="Phobius"/>
    </source>
</evidence>
<feature type="chain" id="PRO_5002208928" evidence="2">
    <location>
        <begin position="17"/>
        <end position="100"/>
    </location>
</feature>
<organism evidence="3">
    <name type="scientific">Mucor ambiguus</name>
    <dbReference type="NCBI Taxonomy" id="91626"/>
    <lineage>
        <taxon>Eukaryota</taxon>
        <taxon>Fungi</taxon>
        <taxon>Fungi incertae sedis</taxon>
        <taxon>Mucoromycota</taxon>
        <taxon>Mucoromycotina</taxon>
        <taxon>Mucoromycetes</taxon>
        <taxon>Mucorales</taxon>
        <taxon>Mucorineae</taxon>
        <taxon>Mucoraceae</taxon>
        <taxon>Mucor</taxon>
    </lineage>
</organism>
<dbReference type="Proteomes" id="UP000053815">
    <property type="component" value="Unassembled WGS sequence"/>
</dbReference>
<reference evidence="3" key="1">
    <citation type="submission" date="2014-09" db="EMBL/GenBank/DDBJ databases">
        <title>Draft genome sequence of an oleaginous Mucoromycotina fungus Mucor ambiguus NBRC6742.</title>
        <authorList>
            <person name="Takeda I."/>
            <person name="Yamane N."/>
            <person name="Morita T."/>
            <person name="Tamano K."/>
            <person name="Machida M."/>
            <person name="Baker S."/>
            <person name="Koike H."/>
        </authorList>
    </citation>
    <scope>NUCLEOTIDE SEQUENCE</scope>
    <source>
        <strain evidence="3">NBRC 6742</strain>
    </source>
</reference>
<feature type="transmembrane region" description="Helical" evidence="1">
    <location>
        <begin position="36"/>
        <end position="58"/>
    </location>
</feature>